<proteinExistence type="inferred from homology"/>
<keyword evidence="8" id="KW-0496">Mitochondrion</keyword>
<comment type="function">
    <text evidence="10">Probable mitochondrial adenylate carrier that catalyzes the transport of ATP, ADP and AMP.</text>
</comment>
<dbReference type="InterPro" id="IPR002067">
    <property type="entry name" value="MCP"/>
</dbReference>
<dbReference type="PRINTS" id="PR00926">
    <property type="entry name" value="MITOCARRIER"/>
</dbReference>
<dbReference type="PROSITE" id="PS50920">
    <property type="entry name" value="SOLCAR"/>
    <property type="match status" value="3"/>
</dbReference>
<evidence type="ECO:0000256" key="11">
    <source>
        <dbReference type="PROSITE-ProRule" id="PRU00282"/>
    </source>
</evidence>
<keyword evidence="14" id="KW-1185">Reference proteome</keyword>
<keyword evidence="4 11" id="KW-0812">Transmembrane</keyword>
<comment type="similarity">
    <text evidence="2 12">Belongs to the mitochondrial carrier (TC 2.A.29) family.</text>
</comment>
<dbReference type="PANTHER" id="PTHR24089">
    <property type="entry name" value="SOLUTE CARRIER FAMILY 25"/>
    <property type="match status" value="1"/>
</dbReference>
<name>A0AAD8IU86_9APIA</name>
<evidence type="ECO:0000256" key="5">
    <source>
        <dbReference type="ARBA" id="ARBA00022737"/>
    </source>
</evidence>
<dbReference type="SUPFAM" id="SSF103506">
    <property type="entry name" value="Mitochondrial carrier"/>
    <property type="match status" value="1"/>
</dbReference>
<dbReference type="EMBL" id="JAUIZM010000003">
    <property type="protein sequence ID" value="KAK1391970.1"/>
    <property type="molecule type" value="Genomic_DNA"/>
</dbReference>
<keyword evidence="3 12" id="KW-0813">Transport</keyword>
<feature type="repeat" description="Solcar" evidence="11">
    <location>
        <begin position="124"/>
        <end position="207"/>
    </location>
</feature>
<reference evidence="13" key="1">
    <citation type="submission" date="2023-02" db="EMBL/GenBank/DDBJ databases">
        <title>Genome of toxic invasive species Heracleum sosnowskyi carries increased number of genes despite the absence of recent whole-genome duplications.</title>
        <authorList>
            <person name="Schelkunov M."/>
            <person name="Shtratnikova V."/>
            <person name="Makarenko M."/>
            <person name="Klepikova A."/>
            <person name="Omelchenko D."/>
            <person name="Novikova G."/>
            <person name="Obukhova E."/>
            <person name="Bogdanov V."/>
            <person name="Penin A."/>
            <person name="Logacheva M."/>
        </authorList>
    </citation>
    <scope>NUCLEOTIDE SEQUENCE</scope>
    <source>
        <strain evidence="13">Hsosn_3</strain>
        <tissue evidence="13">Leaf</tissue>
    </source>
</reference>
<dbReference type="FunFam" id="1.50.40.10:FF:000098">
    <property type="entry name" value="Mitochondrial substrate carrier family protein"/>
    <property type="match status" value="1"/>
</dbReference>
<evidence type="ECO:0000256" key="4">
    <source>
        <dbReference type="ARBA" id="ARBA00022692"/>
    </source>
</evidence>
<feature type="repeat" description="Solcar" evidence="11">
    <location>
        <begin position="217"/>
        <end position="302"/>
    </location>
</feature>
<evidence type="ECO:0000256" key="2">
    <source>
        <dbReference type="ARBA" id="ARBA00006375"/>
    </source>
</evidence>
<evidence type="ECO:0000256" key="1">
    <source>
        <dbReference type="ARBA" id="ARBA00004448"/>
    </source>
</evidence>
<reference evidence="13" key="2">
    <citation type="submission" date="2023-05" db="EMBL/GenBank/DDBJ databases">
        <authorList>
            <person name="Schelkunov M.I."/>
        </authorList>
    </citation>
    <scope>NUCLEOTIDE SEQUENCE</scope>
    <source>
        <strain evidence="13">Hsosn_3</strain>
        <tissue evidence="13">Leaf</tissue>
    </source>
</reference>
<gene>
    <name evidence="13" type="ORF">POM88_011026</name>
</gene>
<dbReference type="InterPro" id="IPR023395">
    <property type="entry name" value="MCP_dom_sf"/>
</dbReference>
<keyword evidence="6" id="KW-0999">Mitochondrion inner membrane</keyword>
<feature type="repeat" description="Solcar" evidence="11">
    <location>
        <begin position="331"/>
        <end position="416"/>
    </location>
</feature>
<dbReference type="AlphaFoldDB" id="A0AAD8IU86"/>
<organism evidence="13 14">
    <name type="scientific">Heracleum sosnowskyi</name>
    <dbReference type="NCBI Taxonomy" id="360622"/>
    <lineage>
        <taxon>Eukaryota</taxon>
        <taxon>Viridiplantae</taxon>
        <taxon>Streptophyta</taxon>
        <taxon>Embryophyta</taxon>
        <taxon>Tracheophyta</taxon>
        <taxon>Spermatophyta</taxon>
        <taxon>Magnoliopsida</taxon>
        <taxon>eudicotyledons</taxon>
        <taxon>Gunneridae</taxon>
        <taxon>Pentapetalae</taxon>
        <taxon>asterids</taxon>
        <taxon>campanulids</taxon>
        <taxon>Apiales</taxon>
        <taxon>Apiaceae</taxon>
        <taxon>Apioideae</taxon>
        <taxon>apioid superclade</taxon>
        <taxon>Tordylieae</taxon>
        <taxon>Tordyliinae</taxon>
        <taxon>Heracleum</taxon>
    </lineage>
</organism>
<protein>
    <submittedName>
        <fullName evidence="13">Mitochondrial adenine nucleotide transporter BTL3</fullName>
    </submittedName>
</protein>
<sequence length="421" mass="46471">MRGLEIWFHDLIASDDDTNGGGGAAGGLFLQHSVVSFPWDRRRDHRVYSSGRFMSVTLSSTKDNTSSQGDFGRDRYKNITENNISNSEDETTSFEMVEEYKEHKVLNKKKKKDKVKLSGGASAFNTTKHLWAGAVSAMVSRTFVAPLERLKLEYIVRGEQKNLIDLIKSIAASQGLRGFWKGNFVNILRTAPFKAINFYAYDTYRSELLRITGNEETTNFERFVAGAAAGITATVLCIPMDTIRTKMVAPGGEALGGVIGAFRHMIQTEGFFSLYKGLGPSIVSMAPSGAVFYGVYDILKSAYLHSPEGRQRIQHMQQPGQELNAFEQLELGPIRTLMYGAIAGACAEAATYPFEVVRRQLQMQVRETKMSAVATCAKIMEQGGVPALYAGLTPSLLQVLPSAAISYLVYEFMKVVLKVES</sequence>
<comment type="caution">
    <text evidence="13">The sequence shown here is derived from an EMBL/GenBank/DDBJ whole genome shotgun (WGS) entry which is preliminary data.</text>
</comment>
<evidence type="ECO:0000256" key="3">
    <source>
        <dbReference type="ARBA" id="ARBA00022448"/>
    </source>
</evidence>
<comment type="subcellular location">
    <subcellularLocation>
        <location evidence="1">Mitochondrion inner membrane</location>
        <topology evidence="1">Multi-pass membrane protein</topology>
    </subcellularLocation>
</comment>
<dbReference type="GO" id="GO:0005743">
    <property type="term" value="C:mitochondrial inner membrane"/>
    <property type="evidence" value="ECO:0007669"/>
    <property type="project" value="UniProtKB-SubCell"/>
</dbReference>
<evidence type="ECO:0000256" key="7">
    <source>
        <dbReference type="ARBA" id="ARBA00022989"/>
    </source>
</evidence>
<evidence type="ECO:0000256" key="8">
    <source>
        <dbReference type="ARBA" id="ARBA00023128"/>
    </source>
</evidence>
<keyword evidence="7" id="KW-1133">Transmembrane helix</keyword>
<keyword evidence="5" id="KW-0677">Repeat</keyword>
<keyword evidence="9 11" id="KW-0472">Membrane</keyword>
<evidence type="ECO:0000256" key="12">
    <source>
        <dbReference type="RuleBase" id="RU000488"/>
    </source>
</evidence>
<dbReference type="GO" id="GO:0055085">
    <property type="term" value="P:transmembrane transport"/>
    <property type="evidence" value="ECO:0007669"/>
    <property type="project" value="InterPro"/>
</dbReference>
<evidence type="ECO:0000256" key="9">
    <source>
        <dbReference type="ARBA" id="ARBA00023136"/>
    </source>
</evidence>
<dbReference type="Gene3D" id="1.50.40.10">
    <property type="entry name" value="Mitochondrial carrier domain"/>
    <property type="match status" value="1"/>
</dbReference>
<evidence type="ECO:0000313" key="13">
    <source>
        <dbReference type="EMBL" id="KAK1391970.1"/>
    </source>
</evidence>
<evidence type="ECO:0000256" key="10">
    <source>
        <dbReference type="ARBA" id="ARBA00054707"/>
    </source>
</evidence>
<dbReference type="Pfam" id="PF00153">
    <property type="entry name" value="Mito_carr"/>
    <property type="match status" value="3"/>
</dbReference>
<evidence type="ECO:0000256" key="6">
    <source>
        <dbReference type="ARBA" id="ARBA00022792"/>
    </source>
</evidence>
<evidence type="ECO:0000313" key="14">
    <source>
        <dbReference type="Proteomes" id="UP001237642"/>
    </source>
</evidence>
<dbReference type="InterPro" id="IPR018108">
    <property type="entry name" value="MCP_transmembrane"/>
</dbReference>
<dbReference type="Proteomes" id="UP001237642">
    <property type="component" value="Unassembled WGS sequence"/>
</dbReference>
<accession>A0AAD8IU86</accession>